<organism evidence="4 5">
    <name type="scientific">Morus notabilis</name>
    <dbReference type="NCBI Taxonomy" id="981085"/>
    <lineage>
        <taxon>Eukaryota</taxon>
        <taxon>Viridiplantae</taxon>
        <taxon>Streptophyta</taxon>
        <taxon>Embryophyta</taxon>
        <taxon>Tracheophyta</taxon>
        <taxon>Spermatophyta</taxon>
        <taxon>Magnoliopsida</taxon>
        <taxon>eudicotyledons</taxon>
        <taxon>Gunneridae</taxon>
        <taxon>Pentapetalae</taxon>
        <taxon>rosids</taxon>
        <taxon>fabids</taxon>
        <taxon>Rosales</taxon>
        <taxon>Moraceae</taxon>
        <taxon>Moreae</taxon>
        <taxon>Morus</taxon>
    </lineage>
</organism>
<evidence type="ECO:0008006" key="6">
    <source>
        <dbReference type="Google" id="ProtNLM"/>
    </source>
</evidence>
<dbReference type="AlphaFoldDB" id="W9RVW4"/>
<name>W9RVW4_9ROSA</name>
<dbReference type="InterPro" id="IPR011990">
    <property type="entry name" value="TPR-like_helical_dom_sf"/>
</dbReference>
<dbReference type="SUPFAM" id="SSF48452">
    <property type="entry name" value="TPR-like"/>
    <property type="match status" value="1"/>
</dbReference>
<dbReference type="Pfam" id="PF13041">
    <property type="entry name" value="PPR_2"/>
    <property type="match status" value="3"/>
</dbReference>
<evidence type="ECO:0000313" key="5">
    <source>
        <dbReference type="Proteomes" id="UP000030645"/>
    </source>
</evidence>
<evidence type="ECO:0000256" key="1">
    <source>
        <dbReference type="ARBA" id="ARBA00007626"/>
    </source>
</evidence>
<feature type="repeat" description="PPR" evidence="3">
    <location>
        <begin position="245"/>
        <end position="279"/>
    </location>
</feature>
<dbReference type="Proteomes" id="UP000030645">
    <property type="component" value="Unassembled WGS sequence"/>
</dbReference>
<dbReference type="InterPro" id="IPR002885">
    <property type="entry name" value="PPR_rpt"/>
</dbReference>
<dbReference type="KEGG" id="mnt:21390150"/>
<keyword evidence="5" id="KW-1185">Reference proteome</keyword>
<evidence type="ECO:0000256" key="2">
    <source>
        <dbReference type="ARBA" id="ARBA00022737"/>
    </source>
</evidence>
<dbReference type="eggNOG" id="KOG4197">
    <property type="taxonomic scope" value="Eukaryota"/>
</dbReference>
<feature type="repeat" description="PPR" evidence="3">
    <location>
        <begin position="280"/>
        <end position="314"/>
    </location>
</feature>
<feature type="repeat" description="PPR" evidence="3">
    <location>
        <begin position="315"/>
        <end position="350"/>
    </location>
</feature>
<dbReference type="Gene3D" id="1.25.40.10">
    <property type="entry name" value="Tetratricopeptide repeat domain"/>
    <property type="match status" value="4"/>
</dbReference>
<evidence type="ECO:0000256" key="3">
    <source>
        <dbReference type="PROSITE-ProRule" id="PRU00708"/>
    </source>
</evidence>
<dbReference type="Pfam" id="PF01535">
    <property type="entry name" value="PPR"/>
    <property type="match status" value="2"/>
</dbReference>
<feature type="repeat" description="PPR" evidence="3">
    <location>
        <begin position="210"/>
        <end position="244"/>
    </location>
</feature>
<gene>
    <name evidence="4" type="ORF">L484_006728</name>
</gene>
<evidence type="ECO:0000313" key="4">
    <source>
        <dbReference type="EMBL" id="EXB94964.1"/>
    </source>
</evidence>
<proteinExistence type="inferred from homology"/>
<reference evidence="5" key="1">
    <citation type="submission" date="2013-01" db="EMBL/GenBank/DDBJ databases">
        <title>Draft Genome Sequence of a Mulberry Tree, Morus notabilis C.K. Schneid.</title>
        <authorList>
            <person name="He N."/>
            <person name="Zhao S."/>
        </authorList>
    </citation>
    <scope>NUCLEOTIDE SEQUENCE</scope>
</reference>
<dbReference type="PANTHER" id="PTHR47447">
    <property type="entry name" value="OS03G0856100 PROTEIN"/>
    <property type="match status" value="1"/>
</dbReference>
<sequence>MISRVSKCTKNIIIPILSNSSKTCCFIHGSPGTPALALSDLDILVEKAGLGSSDDEVVEFLSNDPQCNRIQLTHHLFDKLLRRFKDDWKSALGVFRWAESRSGYEHTLEAYDMVLDTLGKMKKMDKMMMILHEMRDNKIVTLNTVAKVVRRFAGAGQWEEAVRIFDELGSFGLEKNVESMNLLLDTLCKENRVERAREMFLKLKAHILPNANTFNIFIHGWCKVGRVDEANWTIQEMKGHGCRPCVISYSTIIRFHCSQSNFDVARSVLDEMRAEECPPNIVTYTTIMSYMAKAEEYEHALEIAESVKSDRLKPDTLFYNSLIHILGRAGQVREAIHVFEVEMPKSSVVPNTSTYNTMIAMFCHCCQEDKAFNVLKRMEDSGICKPDVQTYYPLLKSCFRTGKTDDSLSKLWDDMVKKHHLSLDISAYTLLIHGLCRANKCERAYLFFEEMIGQGIMPRYKTCRLLFEEVKQKHMYDAAEKIEDFMKKM</sequence>
<accession>W9RVW4</accession>
<protein>
    <recommendedName>
        <fullName evidence="6">Pentacotripeptide-repeat region of PRORP domain-containing protein</fullName>
    </recommendedName>
</protein>
<dbReference type="PROSITE" id="PS51375">
    <property type="entry name" value="PPR"/>
    <property type="match status" value="6"/>
</dbReference>
<dbReference type="OrthoDB" id="185373at2759"/>
<comment type="similarity">
    <text evidence="1">Belongs to the PPR family. P subfamily.</text>
</comment>
<dbReference type="EMBL" id="KE345184">
    <property type="protein sequence ID" value="EXB94964.1"/>
    <property type="molecule type" value="Genomic_DNA"/>
</dbReference>
<feature type="repeat" description="PPR" evidence="3">
    <location>
        <begin position="351"/>
        <end position="385"/>
    </location>
</feature>
<dbReference type="PANTHER" id="PTHR47447:SF28">
    <property type="entry name" value="PENTACOTRIPEPTIDE-REPEAT REGION OF PRORP DOMAIN-CONTAINING PROTEIN"/>
    <property type="match status" value="1"/>
</dbReference>
<keyword evidence="2" id="KW-0677">Repeat</keyword>
<dbReference type="NCBIfam" id="TIGR00756">
    <property type="entry name" value="PPR"/>
    <property type="match status" value="7"/>
</dbReference>
<feature type="repeat" description="PPR" evidence="3">
    <location>
        <begin position="424"/>
        <end position="458"/>
    </location>
</feature>
<dbReference type="Pfam" id="PF12854">
    <property type="entry name" value="PPR_1"/>
    <property type="match status" value="1"/>
</dbReference>